<dbReference type="SUPFAM" id="SSF109635">
    <property type="entry name" value="DnaK suppressor protein DksA, alpha-hairpin domain"/>
    <property type="match status" value="1"/>
</dbReference>
<dbReference type="InterPro" id="IPR037187">
    <property type="entry name" value="DnaK_N"/>
</dbReference>
<feature type="region of interest" description="Disordered" evidence="6">
    <location>
        <begin position="1"/>
        <end position="20"/>
    </location>
</feature>
<name>A0A417Z754_9MICO</name>
<evidence type="ECO:0000256" key="2">
    <source>
        <dbReference type="ARBA" id="ARBA00022771"/>
    </source>
</evidence>
<dbReference type="RefSeq" id="WP_118913125.1">
    <property type="nucleotide sequence ID" value="NZ_CBCRVH010000004.1"/>
</dbReference>
<proteinExistence type="predicted"/>
<organism evidence="8 9">
    <name type="scientific">Dermacoccus abyssi</name>
    <dbReference type="NCBI Taxonomy" id="322596"/>
    <lineage>
        <taxon>Bacteria</taxon>
        <taxon>Bacillati</taxon>
        <taxon>Actinomycetota</taxon>
        <taxon>Actinomycetes</taxon>
        <taxon>Micrococcales</taxon>
        <taxon>Dermacoccaceae</taxon>
        <taxon>Dermacoccus</taxon>
    </lineage>
</organism>
<feature type="zinc finger region" description="dksA C4-type" evidence="4">
    <location>
        <begin position="109"/>
        <end position="133"/>
    </location>
</feature>
<keyword evidence="1" id="KW-0479">Metal-binding</keyword>
<comment type="caution">
    <text evidence="8">The sequence shown here is derived from an EMBL/GenBank/DDBJ whole genome shotgun (WGS) entry which is preliminary data.</text>
</comment>
<dbReference type="InterPro" id="IPR000962">
    <property type="entry name" value="Znf_DskA_TraR"/>
</dbReference>
<evidence type="ECO:0000313" key="9">
    <source>
        <dbReference type="Proteomes" id="UP000285376"/>
    </source>
</evidence>
<gene>
    <name evidence="8" type="ORF">D1832_06405</name>
</gene>
<dbReference type="Proteomes" id="UP000285376">
    <property type="component" value="Unassembled WGS sequence"/>
</dbReference>
<reference evidence="8 9" key="1">
    <citation type="submission" date="2018-08" db="EMBL/GenBank/DDBJ databases">
        <title>Whole genome sequence analysis of Dermacoccus abyssi bacteria isolated from Deep Mariana trench Micromonospora spp reveals genes involved in the environmental adaptation and production of secondary metabolites.</title>
        <authorList>
            <person name="Abdel-Mageed W.M."/>
            <person name="Lehri B."/>
            <person name="Nouioui I."/>
            <person name="Goodfellow I."/>
            <person name="Jaspars M."/>
            <person name="Karlyshev A."/>
        </authorList>
    </citation>
    <scope>NUCLEOTIDE SEQUENCE [LARGE SCALE GENOMIC DNA]</scope>
    <source>
        <strain evidence="8 9">MT1.1</strain>
    </source>
</reference>
<dbReference type="Gene3D" id="1.20.120.910">
    <property type="entry name" value="DksA, coiled-coil domain"/>
    <property type="match status" value="1"/>
</dbReference>
<protein>
    <submittedName>
        <fullName evidence="8">TraR/DksA family transcriptional regulator</fullName>
    </submittedName>
</protein>
<feature type="domain" description="Zinc finger DksA/TraR C4-type" evidence="7">
    <location>
        <begin position="104"/>
        <end position="139"/>
    </location>
</feature>
<evidence type="ECO:0000256" key="3">
    <source>
        <dbReference type="ARBA" id="ARBA00022833"/>
    </source>
</evidence>
<accession>A0A417Z754</accession>
<dbReference type="PROSITE" id="PS01102">
    <property type="entry name" value="ZF_DKSA_1"/>
    <property type="match status" value="1"/>
</dbReference>
<evidence type="ECO:0000256" key="1">
    <source>
        <dbReference type="ARBA" id="ARBA00022723"/>
    </source>
</evidence>
<feature type="coiled-coil region" evidence="5">
    <location>
        <begin position="24"/>
        <end position="58"/>
    </location>
</feature>
<keyword evidence="5" id="KW-0175">Coiled coil</keyword>
<dbReference type="Pfam" id="PF01258">
    <property type="entry name" value="zf-dskA_traR"/>
    <property type="match status" value="1"/>
</dbReference>
<dbReference type="InterPro" id="IPR020458">
    <property type="entry name" value="Znf_DskA_TraR_CS"/>
</dbReference>
<dbReference type="SUPFAM" id="SSF57716">
    <property type="entry name" value="Glucocorticoid receptor-like (DNA-binding domain)"/>
    <property type="match status" value="1"/>
</dbReference>
<sequence length="140" mass="15173">MATKDAAASAQDLAVKAEEEPWTDAELVEVREELEAEVARVRAELESLASDLEGLLRNPGDGAGDDEADVGNANFERDHEISLARKSAEVLEQNEKALARIDDGTYGVCESCGGAIGKLRLQAFPRATLCLSCKQKQERR</sequence>
<dbReference type="EMBL" id="QWLM01000005">
    <property type="protein sequence ID" value="RHW46450.1"/>
    <property type="molecule type" value="Genomic_DNA"/>
</dbReference>
<dbReference type="PANTHER" id="PTHR33823">
    <property type="entry name" value="RNA POLYMERASE-BINDING TRANSCRIPTION FACTOR DKSA-RELATED"/>
    <property type="match status" value="1"/>
</dbReference>
<dbReference type="PROSITE" id="PS51128">
    <property type="entry name" value="ZF_DKSA_2"/>
    <property type="match status" value="1"/>
</dbReference>
<evidence type="ECO:0000256" key="5">
    <source>
        <dbReference type="SAM" id="Coils"/>
    </source>
</evidence>
<evidence type="ECO:0000256" key="6">
    <source>
        <dbReference type="SAM" id="MobiDB-lite"/>
    </source>
</evidence>
<keyword evidence="3" id="KW-0862">Zinc</keyword>
<dbReference type="GO" id="GO:0008270">
    <property type="term" value="F:zinc ion binding"/>
    <property type="evidence" value="ECO:0007669"/>
    <property type="project" value="UniProtKB-KW"/>
</dbReference>
<evidence type="ECO:0000256" key="4">
    <source>
        <dbReference type="PROSITE-ProRule" id="PRU00510"/>
    </source>
</evidence>
<dbReference type="PANTHER" id="PTHR33823:SF2">
    <property type="entry name" value="RNA POLYMERASE-BINDING TRANSCRIPTION FACTOR DKSA"/>
    <property type="match status" value="1"/>
</dbReference>
<evidence type="ECO:0000259" key="7">
    <source>
        <dbReference type="Pfam" id="PF01258"/>
    </source>
</evidence>
<evidence type="ECO:0000313" key="8">
    <source>
        <dbReference type="EMBL" id="RHW46450.1"/>
    </source>
</evidence>
<keyword evidence="2" id="KW-0863">Zinc-finger</keyword>
<dbReference type="AlphaFoldDB" id="A0A417Z754"/>